<sequence>MKTRRAGVANAARAWCAVALLLFTTLARAELVGPVVAILDGDTIDVLVDRQPIRVRLAQIDAPEKRQAFGTRARQTLAGLVFRQSVTVEEAGRDRYGRVIGTVYVSGVSVNAQMVELGMAWVYRRYAKDSVLFELERQAQADKRGLWADPDPVAPWEYRHNKRARSAS</sequence>
<dbReference type="GO" id="GO:0004519">
    <property type="term" value="F:endonuclease activity"/>
    <property type="evidence" value="ECO:0007669"/>
    <property type="project" value="UniProtKB-KW"/>
</dbReference>
<feature type="domain" description="TNase-like" evidence="5">
    <location>
        <begin position="29"/>
        <end position="149"/>
    </location>
</feature>
<dbReference type="CDD" id="cd00175">
    <property type="entry name" value="SNc"/>
    <property type="match status" value="1"/>
</dbReference>
<dbReference type="PANTHER" id="PTHR12302:SF3">
    <property type="entry name" value="SERINE_THREONINE-PROTEIN KINASE 31"/>
    <property type="match status" value="1"/>
</dbReference>
<dbReference type="InterPro" id="IPR016071">
    <property type="entry name" value="Staphylococal_nuclease_OB-fold"/>
</dbReference>
<dbReference type="InterPro" id="IPR035437">
    <property type="entry name" value="SNase_OB-fold_sf"/>
</dbReference>
<reference evidence="7" key="1">
    <citation type="submission" date="2016-10" db="EMBL/GenBank/DDBJ databases">
        <authorList>
            <person name="Varghese N."/>
            <person name="Submissions S."/>
        </authorList>
    </citation>
    <scope>NUCLEOTIDE SEQUENCE [LARGE SCALE GENOMIC DNA]</scope>
    <source>
        <strain evidence="7">DSM 25157</strain>
    </source>
</reference>
<dbReference type="RefSeq" id="WP_086914288.1">
    <property type="nucleotide sequence ID" value="NZ_CAXIQW010000049.1"/>
</dbReference>
<dbReference type="SUPFAM" id="SSF50199">
    <property type="entry name" value="Staphylococcal nuclease"/>
    <property type="match status" value="1"/>
</dbReference>
<evidence type="ECO:0000313" key="6">
    <source>
        <dbReference type="EMBL" id="SEA97178.1"/>
    </source>
</evidence>
<proteinExistence type="predicted"/>
<organism evidence="6 7">
    <name type="scientific">Acidovorax soli</name>
    <dbReference type="NCBI Taxonomy" id="592050"/>
    <lineage>
        <taxon>Bacteria</taxon>
        <taxon>Pseudomonadati</taxon>
        <taxon>Pseudomonadota</taxon>
        <taxon>Betaproteobacteria</taxon>
        <taxon>Burkholderiales</taxon>
        <taxon>Comamonadaceae</taxon>
        <taxon>Acidovorax</taxon>
    </lineage>
</organism>
<evidence type="ECO:0000256" key="2">
    <source>
        <dbReference type="ARBA" id="ARBA00022759"/>
    </source>
</evidence>
<protein>
    <submittedName>
        <fullName evidence="6">Endonuclease YncB, thermonuclease family</fullName>
    </submittedName>
</protein>
<keyword evidence="7" id="KW-1185">Reference proteome</keyword>
<dbReference type="PROSITE" id="PS50830">
    <property type="entry name" value="TNASE_3"/>
    <property type="match status" value="1"/>
</dbReference>
<evidence type="ECO:0000313" key="7">
    <source>
        <dbReference type="Proteomes" id="UP000199002"/>
    </source>
</evidence>
<name>A0A1H4FKA2_9BURK</name>
<dbReference type="Pfam" id="PF00565">
    <property type="entry name" value="SNase"/>
    <property type="match status" value="1"/>
</dbReference>
<feature type="signal peptide" evidence="4">
    <location>
        <begin position="1"/>
        <end position="29"/>
    </location>
</feature>
<dbReference type="EMBL" id="FNQJ01000066">
    <property type="protein sequence ID" value="SEA97178.1"/>
    <property type="molecule type" value="Genomic_DNA"/>
</dbReference>
<evidence type="ECO:0000259" key="5">
    <source>
        <dbReference type="PROSITE" id="PS50830"/>
    </source>
</evidence>
<evidence type="ECO:0000256" key="4">
    <source>
        <dbReference type="SAM" id="SignalP"/>
    </source>
</evidence>
<dbReference type="GO" id="GO:0016787">
    <property type="term" value="F:hydrolase activity"/>
    <property type="evidence" value="ECO:0007669"/>
    <property type="project" value="UniProtKB-KW"/>
</dbReference>
<dbReference type="Proteomes" id="UP000199002">
    <property type="component" value="Unassembled WGS sequence"/>
</dbReference>
<dbReference type="GeneID" id="34231312"/>
<feature type="chain" id="PRO_5011570195" evidence="4">
    <location>
        <begin position="30"/>
        <end position="168"/>
    </location>
</feature>
<keyword evidence="2 6" id="KW-0255">Endonuclease</keyword>
<dbReference type="PROSITE" id="PS01123">
    <property type="entry name" value="TNASE_1"/>
    <property type="match status" value="1"/>
</dbReference>
<evidence type="ECO:0000256" key="1">
    <source>
        <dbReference type="ARBA" id="ARBA00022722"/>
    </source>
</evidence>
<gene>
    <name evidence="6" type="ORF">SAMN05421875_1663</name>
</gene>
<dbReference type="STRING" id="592050.SAMN05421875_1663"/>
<dbReference type="AlphaFoldDB" id="A0A1H4FKA2"/>
<evidence type="ECO:0000256" key="3">
    <source>
        <dbReference type="ARBA" id="ARBA00022801"/>
    </source>
</evidence>
<keyword evidence="3" id="KW-0378">Hydrolase</keyword>
<dbReference type="GO" id="GO:0003676">
    <property type="term" value="F:nucleic acid binding"/>
    <property type="evidence" value="ECO:0007669"/>
    <property type="project" value="InterPro"/>
</dbReference>
<dbReference type="PANTHER" id="PTHR12302">
    <property type="entry name" value="EBNA2 BINDING PROTEIN P100"/>
    <property type="match status" value="1"/>
</dbReference>
<dbReference type="InterPro" id="IPR002071">
    <property type="entry name" value="Thermonucl_AS"/>
</dbReference>
<keyword evidence="1" id="KW-0540">Nuclease</keyword>
<dbReference type="SMART" id="SM00318">
    <property type="entry name" value="SNc"/>
    <property type="match status" value="1"/>
</dbReference>
<dbReference type="Gene3D" id="2.40.50.90">
    <property type="match status" value="1"/>
</dbReference>
<accession>A0A1H4FKA2</accession>
<keyword evidence="4" id="KW-0732">Signal</keyword>